<proteinExistence type="predicted"/>
<sequence>MFKVEVNSSEDYFNFDLQRKSDLLQFDQLIKEVAPDLNAYFHAGTPIGASGMRVKLLGYGETFYLDRKARKVEWPMIGVALQKNYISVYIWSEVPIDDYIGKLGECKVGKKNNFSFRNFSDLKLDELRKLLLEVEKYYKK</sequence>
<dbReference type="RefSeq" id="WP_142767327.1">
    <property type="nucleotide sequence ID" value="NZ_CP041356.1"/>
</dbReference>
<dbReference type="KEGG" id="lack:FLP15_12210"/>
<dbReference type="SUPFAM" id="SSF159888">
    <property type="entry name" value="YdhG-like"/>
    <property type="match status" value="1"/>
</dbReference>
<organism evidence="1 2">
    <name type="scientific">Lactococcus protaetiae</name>
    <dbReference type="NCBI Taxonomy" id="2592653"/>
    <lineage>
        <taxon>Bacteria</taxon>
        <taxon>Bacillati</taxon>
        <taxon>Bacillota</taxon>
        <taxon>Bacilli</taxon>
        <taxon>Lactobacillales</taxon>
        <taxon>Streptococcaceae</taxon>
        <taxon>Lactococcus</taxon>
    </lineage>
</organism>
<protein>
    <submittedName>
        <fullName evidence="1">DUF1801 domain-containing protein</fullName>
    </submittedName>
</protein>
<keyword evidence="2" id="KW-1185">Reference proteome</keyword>
<reference evidence="1 2" key="1">
    <citation type="submission" date="2019-07" db="EMBL/GenBank/DDBJ databases">
        <title>Genome sequencing of KACC 19320.</title>
        <authorList>
            <person name="Heo J."/>
            <person name="Kim S.-J."/>
            <person name="Kim J.-S."/>
            <person name="Hong S.-B."/>
            <person name="Kwon S.-W."/>
        </authorList>
    </citation>
    <scope>NUCLEOTIDE SEQUENCE [LARGE SCALE GENOMIC DNA]</scope>
    <source>
        <strain evidence="1 2">KACC 19320</strain>
    </source>
</reference>
<dbReference type="EMBL" id="CP041356">
    <property type="protein sequence ID" value="QDK71796.1"/>
    <property type="molecule type" value="Genomic_DNA"/>
</dbReference>
<evidence type="ECO:0000313" key="1">
    <source>
        <dbReference type="EMBL" id="QDK71796.1"/>
    </source>
</evidence>
<dbReference type="OrthoDB" id="5187996at2"/>
<dbReference type="Proteomes" id="UP000315128">
    <property type="component" value="Chromosome"/>
</dbReference>
<dbReference type="AlphaFoldDB" id="A0A514ZB31"/>
<name>A0A514ZB31_9LACT</name>
<accession>A0A514ZB31</accession>
<evidence type="ECO:0000313" key="2">
    <source>
        <dbReference type="Proteomes" id="UP000315128"/>
    </source>
</evidence>
<gene>
    <name evidence="1" type="ORF">FLP15_12210</name>
</gene>